<evidence type="ECO:0000256" key="2">
    <source>
        <dbReference type="ARBA" id="ARBA00022517"/>
    </source>
</evidence>
<dbReference type="RefSeq" id="WP_164533031.1">
    <property type="nucleotide sequence ID" value="NZ_JAALFG010000001.1"/>
</dbReference>
<sequence>MAFDLAEKRYIKESGLEARIARIVEPVAIGLGYSLVRIKVTPENGTTLQIMAEDENGRFTINDCENLSKDLSPVLDVEDPIDREYHLEVSSPGIDRPLVRKRDYERFVGHEAKIELHDMINGRKRFRGHIGPVDEEGVTIILPDAPGGTDPNHKLNFVNIAEAKLVMTDKLMDQARADQELHPIDDDETETVEYADADNDDQADGPETETVEDTVADEINVSEEKN</sequence>
<evidence type="ECO:0000313" key="7">
    <source>
        <dbReference type="EMBL" id="NGP16796.1"/>
    </source>
</evidence>
<comment type="subcellular location">
    <subcellularLocation>
        <location evidence="3">Cytoplasm</location>
    </subcellularLocation>
</comment>
<dbReference type="HAMAP" id="MF_01077">
    <property type="entry name" value="RimP"/>
    <property type="match status" value="1"/>
</dbReference>
<name>A0A6M1SJW9_9HYPH</name>
<dbReference type="InterPro" id="IPR036847">
    <property type="entry name" value="RimP_C_sf"/>
</dbReference>
<dbReference type="EMBL" id="JAALFG010000001">
    <property type="protein sequence ID" value="NGP16796.1"/>
    <property type="molecule type" value="Genomic_DNA"/>
</dbReference>
<evidence type="ECO:0000259" key="5">
    <source>
        <dbReference type="Pfam" id="PF02576"/>
    </source>
</evidence>
<dbReference type="InterPro" id="IPR035956">
    <property type="entry name" value="RimP_N_sf"/>
</dbReference>
<feature type="domain" description="Ribosome maturation factor RimP N-terminal" evidence="5">
    <location>
        <begin position="23"/>
        <end position="95"/>
    </location>
</feature>
<evidence type="ECO:0000256" key="3">
    <source>
        <dbReference type="HAMAP-Rule" id="MF_01077"/>
    </source>
</evidence>
<comment type="similarity">
    <text evidence="3">Belongs to the RimP family.</text>
</comment>
<reference evidence="7 8" key="1">
    <citation type="submission" date="2020-02" db="EMBL/GenBank/DDBJ databases">
        <authorList>
            <person name="Khan S.A."/>
            <person name="Jeon C.O."/>
            <person name="Chun B.H."/>
        </authorList>
    </citation>
    <scope>NUCLEOTIDE SEQUENCE [LARGE SCALE GENOMIC DNA]</scope>
    <source>
        <strain evidence="7 8">H239</strain>
    </source>
</reference>
<feature type="domain" description="Ribosome maturation factor RimP C-terminal" evidence="6">
    <location>
        <begin position="98"/>
        <end position="168"/>
    </location>
</feature>
<dbReference type="NCBIfam" id="NF000932">
    <property type="entry name" value="PRK00092.2-5"/>
    <property type="match status" value="1"/>
</dbReference>
<dbReference type="GO" id="GO:0000028">
    <property type="term" value="P:ribosomal small subunit assembly"/>
    <property type="evidence" value="ECO:0007669"/>
    <property type="project" value="TreeGrafter"/>
</dbReference>
<evidence type="ECO:0000256" key="4">
    <source>
        <dbReference type="SAM" id="MobiDB-lite"/>
    </source>
</evidence>
<dbReference type="Gene3D" id="3.30.300.70">
    <property type="entry name" value="RimP-like superfamily, N-terminal"/>
    <property type="match status" value="1"/>
</dbReference>
<protein>
    <recommendedName>
        <fullName evidence="3">Ribosome maturation factor RimP</fullName>
    </recommendedName>
</protein>
<dbReference type="Pfam" id="PF17384">
    <property type="entry name" value="DUF150_C"/>
    <property type="match status" value="1"/>
</dbReference>
<dbReference type="InterPro" id="IPR028989">
    <property type="entry name" value="RimP_N"/>
</dbReference>
<evidence type="ECO:0000313" key="8">
    <source>
        <dbReference type="Proteomes" id="UP000474802"/>
    </source>
</evidence>
<feature type="compositionally biased region" description="Acidic residues" evidence="4">
    <location>
        <begin position="185"/>
        <end position="216"/>
    </location>
</feature>
<gene>
    <name evidence="3 7" type="primary">rimP</name>
    <name evidence="7" type="ORF">G5575_03030</name>
</gene>
<feature type="region of interest" description="Disordered" evidence="4">
    <location>
        <begin position="179"/>
        <end position="226"/>
    </location>
</feature>
<keyword evidence="2 3" id="KW-0690">Ribosome biogenesis</keyword>
<accession>A0A6M1SJW9</accession>
<keyword evidence="8" id="KW-1185">Reference proteome</keyword>
<dbReference type="PANTHER" id="PTHR33867">
    <property type="entry name" value="RIBOSOME MATURATION FACTOR RIMP"/>
    <property type="match status" value="1"/>
</dbReference>
<evidence type="ECO:0000256" key="1">
    <source>
        <dbReference type="ARBA" id="ARBA00022490"/>
    </source>
</evidence>
<proteinExistence type="inferred from homology"/>
<dbReference type="CDD" id="cd01734">
    <property type="entry name" value="YlxS_C"/>
    <property type="match status" value="1"/>
</dbReference>
<comment type="function">
    <text evidence="3">Required for maturation of 30S ribosomal subunits.</text>
</comment>
<dbReference type="InterPro" id="IPR003728">
    <property type="entry name" value="Ribosome_maturation_RimP"/>
</dbReference>
<evidence type="ECO:0000259" key="6">
    <source>
        <dbReference type="Pfam" id="PF17384"/>
    </source>
</evidence>
<dbReference type="SUPFAM" id="SSF75420">
    <property type="entry name" value="YhbC-like, N-terminal domain"/>
    <property type="match status" value="1"/>
</dbReference>
<dbReference type="Gene3D" id="2.30.30.180">
    <property type="entry name" value="Ribosome maturation factor RimP, C-terminal domain"/>
    <property type="match status" value="1"/>
</dbReference>
<dbReference type="PANTHER" id="PTHR33867:SF1">
    <property type="entry name" value="RIBOSOME MATURATION FACTOR RIMP"/>
    <property type="match status" value="1"/>
</dbReference>
<dbReference type="InterPro" id="IPR028998">
    <property type="entry name" value="RimP_C"/>
</dbReference>
<organism evidence="7 8">
    <name type="scientific">Devosia aurantiaca</name>
    <dbReference type="NCBI Taxonomy" id="2714858"/>
    <lineage>
        <taxon>Bacteria</taxon>
        <taxon>Pseudomonadati</taxon>
        <taxon>Pseudomonadota</taxon>
        <taxon>Alphaproteobacteria</taxon>
        <taxon>Hyphomicrobiales</taxon>
        <taxon>Devosiaceae</taxon>
        <taxon>Devosia</taxon>
    </lineage>
</organism>
<dbReference type="GO" id="GO:0005829">
    <property type="term" value="C:cytosol"/>
    <property type="evidence" value="ECO:0007669"/>
    <property type="project" value="TreeGrafter"/>
</dbReference>
<dbReference type="SUPFAM" id="SSF74942">
    <property type="entry name" value="YhbC-like, C-terminal domain"/>
    <property type="match status" value="1"/>
</dbReference>
<dbReference type="GO" id="GO:0006412">
    <property type="term" value="P:translation"/>
    <property type="evidence" value="ECO:0007669"/>
    <property type="project" value="TreeGrafter"/>
</dbReference>
<keyword evidence="1 3" id="KW-0963">Cytoplasm</keyword>
<comment type="caution">
    <text evidence="7">The sequence shown here is derived from an EMBL/GenBank/DDBJ whole genome shotgun (WGS) entry which is preliminary data.</text>
</comment>
<dbReference type="AlphaFoldDB" id="A0A6M1SJW9"/>
<reference evidence="7 8" key="2">
    <citation type="submission" date="2020-03" db="EMBL/GenBank/DDBJ databases">
        <title>Devosia chinhatensis sp. nov., isolated from a hexachlorocyclohexane (HCH) dump site in India.</title>
        <authorList>
            <person name="Kumar M."/>
            <person name="Lal R."/>
        </authorList>
    </citation>
    <scope>NUCLEOTIDE SEQUENCE [LARGE SCALE GENOMIC DNA]</scope>
    <source>
        <strain evidence="7 8">H239</strain>
    </source>
</reference>
<dbReference type="Pfam" id="PF02576">
    <property type="entry name" value="RimP_N"/>
    <property type="match status" value="1"/>
</dbReference>
<dbReference type="Proteomes" id="UP000474802">
    <property type="component" value="Unassembled WGS sequence"/>
</dbReference>